<dbReference type="InterPro" id="IPR011650">
    <property type="entry name" value="Peptidase_M20_dimer"/>
</dbReference>
<organism evidence="10 11">
    <name type="scientific">Leishmania enriettii</name>
    <dbReference type="NCBI Taxonomy" id="5663"/>
    <lineage>
        <taxon>Eukaryota</taxon>
        <taxon>Discoba</taxon>
        <taxon>Euglenozoa</taxon>
        <taxon>Kinetoplastea</taxon>
        <taxon>Metakinetoplastina</taxon>
        <taxon>Trypanosomatida</taxon>
        <taxon>Trypanosomatidae</taxon>
        <taxon>Leishmaniinae</taxon>
        <taxon>Leishmania</taxon>
    </lineage>
</organism>
<keyword evidence="7" id="KW-0862">Zinc</keyword>
<dbReference type="AlphaFoldDB" id="A0A836GXU0"/>
<dbReference type="PROSITE" id="PS00759">
    <property type="entry name" value="ARGE_DAPE_CPG2_2"/>
    <property type="match status" value="1"/>
</dbReference>
<keyword evidence="8" id="KW-0482">Metalloprotease</keyword>
<evidence type="ECO:0000256" key="5">
    <source>
        <dbReference type="ARBA" id="ARBA00022723"/>
    </source>
</evidence>
<dbReference type="InterPro" id="IPR036264">
    <property type="entry name" value="Bact_exopeptidase_dim_dom"/>
</dbReference>
<evidence type="ECO:0000256" key="1">
    <source>
        <dbReference type="ARBA" id="ARBA00001947"/>
    </source>
</evidence>
<dbReference type="GO" id="GO:0008237">
    <property type="term" value="F:metallopeptidase activity"/>
    <property type="evidence" value="ECO:0007669"/>
    <property type="project" value="UniProtKB-KW"/>
</dbReference>
<dbReference type="SUPFAM" id="SSF53187">
    <property type="entry name" value="Zn-dependent exopeptidases"/>
    <property type="match status" value="1"/>
</dbReference>
<dbReference type="SUPFAM" id="SSF55031">
    <property type="entry name" value="Bacterial exopeptidase dimerisation domain"/>
    <property type="match status" value="1"/>
</dbReference>
<keyword evidence="4" id="KW-0645">Protease</keyword>
<reference evidence="10 11" key="1">
    <citation type="submission" date="2021-02" db="EMBL/GenBank/DDBJ databases">
        <title>Leishmania (Mundinia) enrietti genome sequencing and assembly.</title>
        <authorList>
            <person name="Almutairi H."/>
            <person name="Gatherer D."/>
        </authorList>
    </citation>
    <scope>NUCLEOTIDE SEQUENCE [LARGE SCALE GENOMIC DNA]</scope>
    <source>
        <strain evidence="10">CUR178</strain>
    </source>
</reference>
<dbReference type="Pfam" id="PF01546">
    <property type="entry name" value="Peptidase_M20"/>
    <property type="match status" value="1"/>
</dbReference>
<evidence type="ECO:0000256" key="3">
    <source>
        <dbReference type="ARBA" id="ARBA00009692"/>
    </source>
</evidence>
<dbReference type="CDD" id="cd03892">
    <property type="entry name" value="M20_peptT"/>
    <property type="match status" value="1"/>
</dbReference>
<evidence type="ECO:0000256" key="2">
    <source>
        <dbReference type="ARBA" id="ARBA00006247"/>
    </source>
</evidence>
<dbReference type="GO" id="GO:0008270">
    <property type="term" value="F:zinc ion binding"/>
    <property type="evidence" value="ECO:0007669"/>
    <property type="project" value="InterPro"/>
</dbReference>
<sequence>MFLKPIEHRLEERFRRYSAITTQSDPRNIGKRIPSTPGQQALAELLAKELQAMGLQDIICDEYATVTAVKPGNVPGAPRIGFICHLDTFDSGLCPHVKAQKIHYTGGDVCLNAEKKIWMRAQEHPELQKYVGQDILFSDGTSVLGADDKAAITAVMEMVANLDSTREKHGDVVVCFVPDEEIGLIGAKHLDVKARFNVDFAYTLDCCELGEVVYECFNATNATIQFTGVSAHPMSAKGVMVNPLLMAVDFVSKFNRQETPECTELREGYWWFAKMEANTTQARLEVMVRDHDLAKHRARKAFLLDVAKEVQAKYPSGTVEIAMEDVYANISNALKDDFTAIDLLLEAMEKADVKPNVIPMRGGTDGAALSAHGLLTPNFFTGAHNFHSRFEFLPIPAFVKAFEVCCNIVLLGADKRKKTPSSL</sequence>
<dbReference type="OrthoDB" id="25978at2759"/>
<comment type="caution">
    <text evidence="10">The sequence shown here is derived from an EMBL/GenBank/DDBJ whole genome shotgun (WGS) entry which is preliminary data.</text>
</comment>
<dbReference type="InterPro" id="IPR001261">
    <property type="entry name" value="ArgE/DapE_CS"/>
</dbReference>
<dbReference type="KEGG" id="lenr:94173173"/>
<dbReference type="NCBIfam" id="NF009920">
    <property type="entry name" value="PRK13381.1"/>
    <property type="match status" value="1"/>
</dbReference>
<evidence type="ECO:0000259" key="9">
    <source>
        <dbReference type="Pfam" id="PF07687"/>
    </source>
</evidence>
<evidence type="ECO:0000256" key="8">
    <source>
        <dbReference type="ARBA" id="ARBA00023049"/>
    </source>
</evidence>
<comment type="similarity">
    <text evidence="2">Belongs to the peptidase M20A family.</text>
</comment>
<protein>
    <recommendedName>
        <fullName evidence="9">Peptidase M20 dimerisation domain-containing protein</fullName>
    </recommendedName>
</protein>
<dbReference type="GO" id="GO:0045148">
    <property type="term" value="F:tripeptide aminopeptidase activity"/>
    <property type="evidence" value="ECO:0007669"/>
    <property type="project" value="InterPro"/>
</dbReference>
<dbReference type="Gene3D" id="3.30.70.360">
    <property type="match status" value="1"/>
</dbReference>
<evidence type="ECO:0000256" key="4">
    <source>
        <dbReference type="ARBA" id="ARBA00022670"/>
    </source>
</evidence>
<evidence type="ECO:0000256" key="7">
    <source>
        <dbReference type="ARBA" id="ARBA00022833"/>
    </source>
</evidence>
<accession>A0A836GXU0</accession>
<comment type="similarity">
    <text evidence="3">Belongs to the peptidase M20B family.</text>
</comment>
<name>A0A836GXU0_LEIEN</name>
<keyword evidence="11" id="KW-1185">Reference proteome</keyword>
<proteinExistence type="inferred from homology"/>
<keyword evidence="6" id="KW-0378">Hydrolase</keyword>
<dbReference type="NCBIfam" id="TIGR01882">
    <property type="entry name" value="peptidase-T"/>
    <property type="match status" value="1"/>
</dbReference>
<dbReference type="Proteomes" id="UP000674179">
    <property type="component" value="Chromosome 17"/>
</dbReference>
<dbReference type="Pfam" id="PF07687">
    <property type="entry name" value="M20_dimer"/>
    <property type="match status" value="1"/>
</dbReference>
<dbReference type="InterPro" id="IPR002933">
    <property type="entry name" value="Peptidase_M20"/>
</dbReference>
<dbReference type="RefSeq" id="XP_067693991.1">
    <property type="nucleotide sequence ID" value="XM_067837663.1"/>
</dbReference>
<dbReference type="InterPro" id="IPR010161">
    <property type="entry name" value="Peptidase_M20B"/>
</dbReference>
<evidence type="ECO:0000313" key="10">
    <source>
        <dbReference type="EMBL" id="KAG5482129.1"/>
    </source>
</evidence>
<dbReference type="PANTHER" id="PTHR42994">
    <property type="entry name" value="PEPTIDASE T"/>
    <property type="match status" value="1"/>
</dbReference>
<dbReference type="GeneID" id="94173173"/>
<dbReference type="GO" id="GO:0006518">
    <property type="term" value="P:peptide metabolic process"/>
    <property type="evidence" value="ECO:0007669"/>
    <property type="project" value="InterPro"/>
</dbReference>
<dbReference type="GO" id="GO:0006508">
    <property type="term" value="P:proteolysis"/>
    <property type="evidence" value="ECO:0007669"/>
    <property type="project" value="UniProtKB-KW"/>
</dbReference>
<gene>
    <name evidence="10" type="ORF">CUR178_05986</name>
</gene>
<dbReference type="PANTHER" id="PTHR42994:SF1">
    <property type="entry name" value="PEPTIDASE T"/>
    <property type="match status" value="1"/>
</dbReference>
<dbReference type="Gene3D" id="3.40.630.10">
    <property type="entry name" value="Zn peptidases"/>
    <property type="match status" value="1"/>
</dbReference>
<dbReference type="EMBL" id="JAFHKP010000017">
    <property type="protein sequence ID" value="KAG5482129.1"/>
    <property type="molecule type" value="Genomic_DNA"/>
</dbReference>
<comment type="cofactor">
    <cofactor evidence="1">
        <name>Zn(2+)</name>
        <dbReference type="ChEBI" id="CHEBI:29105"/>
    </cofactor>
</comment>
<keyword evidence="5" id="KW-0479">Metal-binding</keyword>
<dbReference type="NCBIfam" id="NF003976">
    <property type="entry name" value="PRK05469.1"/>
    <property type="match status" value="1"/>
</dbReference>
<feature type="domain" description="Peptidase M20 dimerisation" evidence="9">
    <location>
        <begin position="217"/>
        <end position="316"/>
    </location>
</feature>
<evidence type="ECO:0000313" key="11">
    <source>
        <dbReference type="Proteomes" id="UP000674179"/>
    </source>
</evidence>
<dbReference type="PIRSF" id="PIRSF037215">
    <property type="entry name" value="Peptidase_M20B"/>
    <property type="match status" value="1"/>
</dbReference>
<evidence type="ECO:0000256" key="6">
    <source>
        <dbReference type="ARBA" id="ARBA00022801"/>
    </source>
</evidence>